<keyword evidence="3" id="KW-1185">Reference proteome</keyword>
<evidence type="ECO:0000256" key="1">
    <source>
        <dbReference type="SAM" id="MobiDB-lite"/>
    </source>
</evidence>
<accession>A0A3P8HFN0</accession>
<reference evidence="2 3" key="1">
    <citation type="submission" date="2018-11" db="EMBL/GenBank/DDBJ databases">
        <authorList>
            <consortium name="Pathogen Informatics"/>
        </authorList>
    </citation>
    <scope>NUCLEOTIDE SEQUENCE [LARGE SCALE GENOMIC DNA]</scope>
</reference>
<reference evidence="4" key="2">
    <citation type="submission" date="2019-09" db="UniProtKB">
        <authorList>
            <consortium name="WormBaseParasite"/>
        </authorList>
    </citation>
    <scope>IDENTIFICATION</scope>
</reference>
<sequence>MPQYDSSKIRRQIGFFKKHIERTCSSIHNTLAEYEVDIKHPNLAQLDDDQLESLRLDLQMLRSSLLKAYEKMAALHEEWATMQQSSSQEAEIFDNYVTRYGDFRTSVQQAVTNSEDLDLLLNEVDTEFHKRDIAISSDASDLTNPDEQPNVKAHAHDGIRDSSNPSAPVTNRSYPSHLVRAAAVTHDRHAAPQPRVNICRVILFRTNPAWNDVQSKGHITSPIQLEMLLPMAISMMKRNLLKKKVRCPK</sequence>
<organism evidence="3 4">
    <name type="scientific">Heligmosomoides polygyrus</name>
    <name type="common">Parasitic roundworm</name>
    <dbReference type="NCBI Taxonomy" id="6339"/>
    <lineage>
        <taxon>Eukaryota</taxon>
        <taxon>Metazoa</taxon>
        <taxon>Ecdysozoa</taxon>
        <taxon>Nematoda</taxon>
        <taxon>Chromadorea</taxon>
        <taxon>Rhabditida</taxon>
        <taxon>Rhabditina</taxon>
        <taxon>Rhabditomorpha</taxon>
        <taxon>Strongyloidea</taxon>
        <taxon>Heligmosomidae</taxon>
        <taxon>Heligmosomoides</taxon>
    </lineage>
</organism>
<proteinExistence type="predicted"/>
<dbReference type="EMBL" id="UZAH01035707">
    <property type="protein sequence ID" value="VDP42226.1"/>
    <property type="molecule type" value="Genomic_DNA"/>
</dbReference>
<feature type="region of interest" description="Disordered" evidence="1">
    <location>
        <begin position="139"/>
        <end position="172"/>
    </location>
</feature>
<dbReference type="AlphaFoldDB" id="A0A183GMS0"/>
<gene>
    <name evidence="2" type="ORF">HPBE_LOCUS23989</name>
</gene>
<protein>
    <submittedName>
        <fullName evidence="4">ING domain-containing protein</fullName>
    </submittedName>
</protein>
<dbReference type="OrthoDB" id="5839458at2759"/>
<dbReference type="WBParaSite" id="HPBE_0002399001-mRNA-1">
    <property type="protein sequence ID" value="HPBE_0002399001-mRNA-1"/>
    <property type="gene ID" value="HPBE_0002399001"/>
</dbReference>
<name>A0A183GMS0_HELPZ</name>
<evidence type="ECO:0000313" key="2">
    <source>
        <dbReference type="EMBL" id="VDP42226.1"/>
    </source>
</evidence>
<dbReference type="Proteomes" id="UP000050761">
    <property type="component" value="Unassembled WGS sequence"/>
</dbReference>
<feature type="compositionally biased region" description="Polar residues" evidence="1">
    <location>
        <begin position="161"/>
        <end position="172"/>
    </location>
</feature>
<evidence type="ECO:0000313" key="4">
    <source>
        <dbReference type="WBParaSite" id="HPBE_0002399001-mRNA-1"/>
    </source>
</evidence>
<evidence type="ECO:0000313" key="3">
    <source>
        <dbReference type="Proteomes" id="UP000050761"/>
    </source>
</evidence>
<accession>A0A183GMS0</accession>